<keyword evidence="3" id="KW-0479">Metal-binding</keyword>
<evidence type="ECO:0000259" key="10">
    <source>
        <dbReference type="PROSITE" id="PS50004"/>
    </source>
</evidence>
<dbReference type="GO" id="GO:0030672">
    <property type="term" value="C:synaptic vesicle membrane"/>
    <property type="evidence" value="ECO:0007669"/>
    <property type="project" value="TreeGrafter"/>
</dbReference>
<feature type="compositionally biased region" description="Polar residues" evidence="8">
    <location>
        <begin position="26"/>
        <end position="38"/>
    </location>
</feature>
<dbReference type="AlphaFoldDB" id="A0AA39KUJ0"/>
<feature type="region of interest" description="Disordered" evidence="8">
    <location>
        <begin position="155"/>
        <end position="184"/>
    </location>
</feature>
<feature type="region of interest" description="Disordered" evidence="8">
    <location>
        <begin position="94"/>
        <end position="141"/>
    </location>
</feature>
<feature type="compositionally biased region" description="Low complexity" evidence="8">
    <location>
        <begin position="130"/>
        <end position="141"/>
    </location>
</feature>
<organism evidence="11 12">
    <name type="scientific">Microctonus aethiopoides</name>
    <dbReference type="NCBI Taxonomy" id="144406"/>
    <lineage>
        <taxon>Eukaryota</taxon>
        <taxon>Metazoa</taxon>
        <taxon>Ecdysozoa</taxon>
        <taxon>Arthropoda</taxon>
        <taxon>Hexapoda</taxon>
        <taxon>Insecta</taxon>
        <taxon>Pterygota</taxon>
        <taxon>Neoptera</taxon>
        <taxon>Endopterygota</taxon>
        <taxon>Hymenoptera</taxon>
        <taxon>Apocrita</taxon>
        <taxon>Ichneumonoidea</taxon>
        <taxon>Braconidae</taxon>
        <taxon>Euphorinae</taxon>
        <taxon>Microctonus</taxon>
    </lineage>
</organism>
<reference evidence="11" key="1">
    <citation type="journal article" date="2023" name="bioRxiv">
        <title>Scaffold-level genome assemblies of two parasitoid biocontrol wasps reveal the parthenogenesis mechanism and an associated novel virus.</title>
        <authorList>
            <person name="Inwood S."/>
            <person name="Skelly J."/>
            <person name="Guhlin J."/>
            <person name="Harrop T."/>
            <person name="Goldson S."/>
            <person name="Dearden P."/>
        </authorList>
    </citation>
    <scope>NUCLEOTIDE SEQUENCE</scope>
    <source>
        <strain evidence="11">Irish</strain>
        <tissue evidence="11">Whole body</tissue>
    </source>
</reference>
<dbReference type="SUPFAM" id="SSF49562">
    <property type="entry name" value="C2 domain (Calcium/lipid-binding domain, CaLB)"/>
    <property type="match status" value="3"/>
</dbReference>
<feature type="transmembrane region" description="Helical" evidence="9">
    <location>
        <begin position="855"/>
        <end position="880"/>
    </location>
</feature>
<protein>
    <recommendedName>
        <fullName evidence="10">C2 domain-containing protein</fullName>
    </recommendedName>
</protein>
<evidence type="ECO:0000256" key="1">
    <source>
        <dbReference type="ARBA" id="ARBA00004141"/>
    </source>
</evidence>
<feature type="transmembrane region" description="Helical" evidence="9">
    <location>
        <begin position="699"/>
        <end position="717"/>
    </location>
</feature>
<sequence>MSKSVELLSGSEDGEPREQGEDRSRLNLNGNRPLSRSATELRANNDDTSSTRAQSAQSTSQHRHSNVQQHHRHVSVAQRTHTFFATLKSRWVRGRSKERKKTKESSANTQDSPYRSGGLESDYAADYSSEHSPSSSATHSPAKIILNRAESPLVRGGKSCLEDSPGRGSDGSSKGSQGYSRGVNRDILLQDDEPTMSTTSGTINILDNTSSQSANGVTGVYTDELTRRRELALRQHAFFQLRLHIRRGANLVAMDRCGASDPYVKIKCCGRLLHKSRTVHRELNPVWDESVTLPIEDPFQPLNIKVFDYDWGLQDDFMGAALLDLTQLDLGHPKDIVLELKDPARLKQHLGEIYLTATLWPRNQQEKEQYFQRTNRLADVNRRLKSQIWSSVVTIVLVEAKNLLPMDIDGLSTPYVKFRLGTEKYKSKIVNKTLNPVWLEQFDLHLYEDPYLGQELEVTIWDRDKSHQDDLMGRTTIDLAGLERETTHRIWRELEDGSGNVFLLLTISGTTASETISDLAAHEETPQERERILMKYSLWNTLQRPRDVGHLIIKVYRAQGLAAADLGGKSDPFCVLELVNSRLQTQTEYKTLAPNWQKIFTFNVKDINSLLEVTVYDEDRDHKVEFLGKVAIPLLKIRNGEKRWYALKDKKLRGRAKGNFPQILLELTVIWNVLRACARTINPKEKKYMEPEVKFKRQLFLRNVIRLRAIIMYFIDLGKYIQSCWEWESKTRSIVALVLFIVGCYYFEPYMLPMAALLIILKYCIVSLLTNSTGFSPSYQTSSSSQDQDINSDDGPPTPGDDDDDEDDKDKEEKKSLKERLQAIQEVTQTVQNSIGYIASLCERVKNLFNFTVPYLSYLAMVLAILGVIVLYLIPIRYLILAWGVNKFLRKILRPHSVPNNEVLDLISRVPDDEDLLSCRELKPMPTADCERGGTTNIPSGNLSTRREQRKRHKVA</sequence>
<feature type="region of interest" description="Disordered" evidence="8">
    <location>
        <begin position="1"/>
        <end position="79"/>
    </location>
</feature>
<keyword evidence="2 9" id="KW-0812">Transmembrane</keyword>
<feature type="compositionally biased region" description="Polar residues" evidence="8">
    <location>
        <begin position="934"/>
        <end position="944"/>
    </location>
</feature>
<feature type="compositionally biased region" description="Low complexity" evidence="8">
    <location>
        <begin position="48"/>
        <end position="60"/>
    </location>
</feature>
<evidence type="ECO:0000256" key="9">
    <source>
        <dbReference type="SAM" id="Phobius"/>
    </source>
</evidence>
<evidence type="ECO:0000313" key="11">
    <source>
        <dbReference type="EMBL" id="KAK0174146.1"/>
    </source>
</evidence>
<evidence type="ECO:0000256" key="2">
    <source>
        <dbReference type="ARBA" id="ARBA00022692"/>
    </source>
</evidence>
<gene>
    <name evidence="11" type="ORF">PV328_007255</name>
</gene>
<dbReference type="EMBL" id="JAQQBS010000002">
    <property type="protein sequence ID" value="KAK0174146.1"/>
    <property type="molecule type" value="Genomic_DNA"/>
</dbReference>
<dbReference type="CDD" id="cd08377">
    <property type="entry name" value="C2C_MCTP_PRT"/>
    <property type="match status" value="1"/>
</dbReference>
<keyword evidence="5" id="KW-0106">Calcium</keyword>
<feature type="compositionally biased region" description="Polar residues" evidence="8">
    <location>
        <begin position="170"/>
        <end position="179"/>
    </location>
</feature>
<dbReference type="Proteomes" id="UP001168990">
    <property type="component" value="Unassembled WGS sequence"/>
</dbReference>
<proteinExistence type="predicted"/>
<keyword evidence="12" id="KW-1185">Reference proteome</keyword>
<feature type="compositionally biased region" description="Low complexity" evidence="8">
    <location>
        <begin position="779"/>
        <end position="789"/>
    </location>
</feature>
<feature type="compositionally biased region" description="Basic residues" evidence="8">
    <location>
        <begin position="61"/>
        <end position="74"/>
    </location>
</feature>
<dbReference type="FunFam" id="2.60.40.150:FF:000167">
    <property type="entry name" value="Multiple C2 domains, transmembrane 2a"/>
    <property type="match status" value="1"/>
</dbReference>
<feature type="region of interest" description="Disordered" evidence="8">
    <location>
        <begin position="927"/>
        <end position="956"/>
    </location>
</feature>
<dbReference type="InterPro" id="IPR000008">
    <property type="entry name" value="C2_dom"/>
</dbReference>
<feature type="compositionally biased region" description="Acidic residues" evidence="8">
    <location>
        <begin position="800"/>
        <end position="810"/>
    </location>
</feature>
<dbReference type="GO" id="GO:0046928">
    <property type="term" value="P:regulation of neurotransmitter secretion"/>
    <property type="evidence" value="ECO:0007669"/>
    <property type="project" value="TreeGrafter"/>
</dbReference>
<evidence type="ECO:0000256" key="6">
    <source>
        <dbReference type="ARBA" id="ARBA00022989"/>
    </source>
</evidence>
<evidence type="ECO:0000256" key="8">
    <source>
        <dbReference type="SAM" id="MobiDB-lite"/>
    </source>
</evidence>
<evidence type="ECO:0000256" key="7">
    <source>
        <dbReference type="ARBA" id="ARBA00023136"/>
    </source>
</evidence>
<dbReference type="GO" id="GO:0005509">
    <property type="term" value="F:calcium ion binding"/>
    <property type="evidence" value="ECO:0007669"/>
    <property type="project" value="TreeGrafter"/>
</dbReference>
<evidence type="ECO:0000256" key="5">
    <source>
        <dbReference type="ARBA" id="ARBA00022837"/>
    </source>
</evidence>
<dbReference type="PROSITE" id="PS50004">
    <property type="entry name" value="C2"/>
    <property type="match status" value="3"/>
</dbReference>
<dbReference type="CDD" id="cd08376">
    <property type="entry name" value="C2B_MCTP_PRT"/>
    <property type="match status" value="1"/>
</dbReference>
<evidence type="ECO:0000313" key="12">
    <source>
        <dbReference type="Proteomes" id="UP001168990"/>
    </source>
</evidence>
<dbReference type="CDD" id="cd04042">
    <property type="entry name" value="C2A_MCTP_PRT"/>
    <property type="match status" value="1"/>
</dbReference>
<comment type="caution">
    <text evidence="11">The sequence shown here is derived from an EMBL/GenBank/DDBJ whole genome shotgun (WGS) entry which is preliminary data.</text>
</comment>
<keyword evidence="7 9" id="KW-0472">Membrane</keyword>
<feature type="domain" description="C2" evidence="10">
    <location>
        <begin position="526"/>
        <end position="649"/>
    </location>
</feature>
<dbReference type="PANTHER" id="PTHR45911:SF4">
    <property type="entry name" value="MULTIPLE C2 AND TRANSMEMBRANE DOMAIN-CONTAINING PROTEIN"/>
    <property type="match status" value="1"/>
</dbReference>
<feature type="region of interest" description="Disordered" evidence="8">
    <location>
        <begin position="779"/>
        <end position="815"/>
    </location>
</feature>
<feature type="domain" description="C2" evidence="10">
    <location>
        <begin position="222"/>
        <end position="338"/>
    </location>
</feature>
<evidence type="ECO:0000256" key="4">
    <source>
        <dbReference type="ARBA" id="ARBA00022737"/>
    </source>
</evidence>
<accession>A0AA39KUJ0</accession>
<dbReference type="Pfam" id="PF08372">
    <property type="entry name" value="PRT_C"/>
    <property type="match status" value="1"/>
</dbReference>
<dbReference type="Pfam" id="PF00168">
    <property type="entry name" value="C2"/>
    <property type="match status" value="3"/>
</dbReference>
<dbReference type="SMART" id="SM00239">
    <property type="entry name" value="C2"/>
    <property type="match status" value="3"/>
</dbReference>
<dbReference type="Gene3D" id="2.60.40.150">
    <property type="entry name" value="C2 domain"/>
    <property type="match status" value="3"/>
</dbReference>
<dbReference type="InterPro" id="IPR013583">
    <property type="entry name" value="MCTP_C"/>
</dbReference>
<comment type="subcellular location">
    <subcellularLocation>
        <location evidence="1">Membrane</location>
        <topology evidence="1">Multi-pass membrane protein</topology>
    </subcellularLocation>
</comment>
<reference evidence="11" key="2">
    <citation type="submission" date="2023-03" db="EMBL/GenBank/DDBJ databases">
        <authorList>
            <person name="Inwood S.N."/>
            <person name="Skelly J.G."/>
            <person name="Guhlin J."/>
            <person name="Harrop T.W.R."/>
            <person name="Goldson S.G."/>
            <person name="Dearden P.K."/>
        </authorList>
    </citation>
    <scope>NUCLEOTIDE SEQUENCE</scope>
    <source>
        <strain evidence="11">Irish</strain>
        <tissue evidence="11">Whole body</tissue>
    </source>
</reference>
<feature type="transmembrane region" description="Helical" evidence="9">
    <location>
        <begin position="729"/>
        <end position="747"/>
    </location>
</feature>
<keyword evidence="6 9" id="KW-1133">Transmembrane helix</keyword>
<dbReference type="PANTHER" id="PTHR45911">
    <property type="entry name" value="C2 DOMAIN-CONTAINING PROTEIN"/>
    <property type="match status" value="1"/>
</dbReference>
<dbReference type="PRINTS" id="PR00360">
    <property type="entry name" value="C2DOMAIN"/>
</dbReference>
<feature type="domain" description="C2" evidence="10">
    <location>
        <begin position="373"/>
        <end position="492"/>
    </location>
</feature>
<feature type="compositionally biased region" description="Basic and acidic residues" evidence="8">
    <location>
        <begin position="14"/>
        <end position="25"/>
    </location>
</feature>
<evidence type="ECO:0000256" key="3">
    <source>
        <dbReference type="ARBA" id="ARBA00022723"/>
    </source>
</evidence>
<keyword evidence="4" id="KW-0677">Repeat</keyword>
<name>A0AA39KUJ0_9HYME</name>
<dbReference type="InterPro" id="IPR035892">
    <property type="entry name" value="C2_domain_sf"/>
</dbReference>
<dbReference type="FunFam" id="2.60.40.150:FF:000050">
    <property type="entry name" value="Multiple C2 and transmembrane domain containing 1"/>
    <property type="match status" value="1"/>
</dbReference>